<comment type="similarity">
    <text evidence="2 7">Belongs to the BI1 family.</text>
</comment>
<comment type="subcellular location">
    <subcellularLocation>
        <location evidence="1">Cell membrane</location>
        <topology evidence="1">Multi-pass membrane protein</topology>
    </subcellularLocation>
</comment>
<evidence type="ECO:0000256" key="2">
    <source>
        <dbReference type="ARBA" id="ARBA00010350"/>
    </source>
</evidence>
<accession>A0A4R6PR93</accession>
<evidence type="ECO:0000313" key="9">
    <source>
        <dbReference type="Proteomes" id="UP000295531"/>
    </source>
</evidence>
<gene>
    <name evidence="8" type="ORF">DEU29_101182</name>
</gene>
<dbReference type="PANTHER" id="PTHR23291:SF115">
    <property type="entry name" value="MODULATOR OF FTSH PROTEASE YCCA"/>
    <property type="match status" value="1"/>
</dbReference>
<keyword evidence="3" id="KW-1003">Cell membrane</keyword>
<feature type="transmembrane region" description="Helical" evidence="7">
    <location>
        <begin position="21"/>
        <end position="42"/>
    </location>
</feature>
<evidence type="ECO:0000256" key="3">
    <source>
        <dbReference type="ARBA" id="ARBA00022475"/>
    </source>
</evidence>
<dbReference type="GO" id="GO:0005886">
    <property type="term" value="C:plasma membrane"/>
    <property type="evidence" value="ECO:0007669"/>
    <property type="project" value="UniProtKB-SubCell"/>
</dbReference>
<evidence type="ECO:0000256" key="1">
    <source>
        <dbReference type="ARBA" id="ARBA00004651"/>
    </source>
</evidence>
<proteinExistence type="inferred from homology"/>
<dbReference type="Pfam" id="PF01027">
    <property type="entry name" value="Bax1-I"/>
    <property type="match status" value="1"/>
</dbReference>
<evidence type="ECO:0000256" key="6">
    <source>
        <dbReference type="ARBA" id="ARBA00023136"/>
    </source>
</evidence>
<feature type="transmembrane region" description="Helical" evidence="7">
    <location>
        <begin position="139"/>
        <end position="157"/>
    </location>
</feature>
<evidence type="ECO:0000256" key="4">
    <source>
        <dbReference type="ARBA" id="ARBA00022692"/>
    </source>
</evidence>
<dbReference type="OrthoDB" id="9813298at2"/>
<dbReference type="PROSITE" id="PS01243">
    <property type="entry name" value="BI1"/>
    <property type="match status" value="1"/>
</dbReference>
<dbReference type="InterPro" id="IPR006213">
    <property type="entry name" value="Bax_inhbtr1_CS"/>
</dbReference>
<sequence length="223" mass="23976">MNDRSQMYVGQEASTLAVNKVLRNTYSLLAMTLAFSAVTATISTMMNLPYPGFFITIIAYFGLLFGIHKTKDSGMGIVLTFALTGFLGYTLGPLLNMALSMPGGGEMVATALGGTALTFFATSAYVLTTKKDMSKLGGVITAGIIMVFVAMIANFFFQLPALQLALSALMIPLMAMLIMWQTSDIIHGGERNYIMATVTLYVSLYNLFVNLLTLLMAFGGGDE</sequence>
<feature type="transmembrane region" description="Helical" evidence="7">
    <location>
        <begin position="163"/>
        <end position="180"/>
    </location>
</feature>
<evidence type="ECO:0000256" key="7">
    <source>
        <dbReference type="RuleBase" id="RU004379"/>
    </source>
</evidence>
<keyword evidence="8" id="KW-0378">Hydrolase</keyword>
<keyword evidence="4 7" id="KW-0812">Transmembrane</keyword>
<dbReference type="GO" id="GO:0006508">
    <property type="term" value="P:proteolysis"/>
    <property type="evidence" value="ECO:0007669"/>
    <property type="project" value="UniProtKB-KW"/>
</dbReference>
<name>A0A4R6PR93_9GAMM</name>
<evidence type="ECO:0000256" key="5">
    <source>
        <dbReference type="ARBA" id="ARBA00022989"/>
    </source>
</evidence>
<feature type="transmembrane region" description="Helical" evidence="7">
    <location>
        <begin position="48"/>
        <end position="67"/>
    </location>
</feature>
<dbReference type="GO" id="GO:0008233">
    <property type="term" value="F:peptidase activity"/>
    <property type="evidence" value="ECO:0007669"/>
    <property type="project" value="UniProtKB-KW"/>
</dbReference>
<keyword evidence="6 7" id="KW-0472">Membrane</keyword>
<dbReference type="AlphaFoldDB" id="A0A4R6PR93"/>
<dbReference type="RefSeq" id="WP_133538311.1">
    <property type="nucleotide sequence ID" value="NZ_SNXI01000001.1"/>
</dbReference>
<feature type="transmembrane region" description="Helical" evidence="7">
    <location>
        <begin position="107"/>
        <end position="127"/>
    </location>
</feature>
<reference evidence="8 9" key="1">
    <citation type="submission" date="2019-03" db="EMBL/GenBank/DDBJ databases">
        <title>Freshwater and sediment microbial communities from various areas in North America, analyzing microbe dynamics in response to fracking.</title>
        <authorList>
            <person name="Lamendella R."/>
        </authorList>
    </citation>
    <scope>NUCLEOTIDE SEQUENCE [LARGE SCALE GENOMIC DNA]</scope>
    <source>
        <strain evidence="8 9">18_TX</strain>
    </source>
</reference>
<organism evidence="8 9">
    <name type="scientific">Idiomarina aquatica</name>
    <dbReference type="NCBI Taxonomy" id="1327752"/>
    <lineage>
        <taxon>Bacteria</taxon>
        <taxon>Pseudomonadati</taxon>
        <taxon>Pseudomonadota</taxon>
        <taxon>Gammaproteobacteria</taxon>
        <taxon>Alteromonadales</taxon>
        <taxon>Idiomarinaceae</taxon>
        <taxon>Idiomarina</taxon>
    </lineage>
</organism>
<dbReference type="Proteomes" id="UP000295531">
    <property type="component" value="Unassembled WGS sequence"/>
</dbReference>
<keyword evidence="5 7" id="KW-1133">Transmembrane helix</keyword>
<feature type="transmembrane region" description="Helical" evidence="7">
    <location>
        <begin position="74"/>
        <end position="95"/>
    </location>
</feature>
<keyword evidence="9" id="KW-1185">Reference proteome</keyword>
<dbReference type="PANTHER" id="PTHR23291">
    <property type="entry name" value="BAX INHIBITOR-RELATED"/>
    <property type="match status" value="1"/>
</dbReference>
<feature type="transmembrane region" description="Helical" evidence="7">
    <location>
        <begin position="192"/>
        <end position="218"/>
    </location>
</feature>
<dbReference type="InterPro" id="IPR006214">
    <property type="entry name" value="Bax_inhibitor_1-related"/>
</dbReference>
<keyword evidence="8" id="KW-0645">Protease</keyword>
<dbReference type="EMBL" id="SNXI01000001">
    <property type="protein sequence ID" value="TDP40637.1"/>
    <property type="molecule type" value="Genomic_DNA"/>
</dbReference>
<dbReference type="CDD" id="cd10433">
    <property type="entry name" value="YccA_like"/>
    <property type="match status" value="1"/>
</dbReference>
<comment type="caution">
    <text evidence="8">The sequence shown here is derived from an EMBL/GenBank/DDBJ whole genome shotgun (WGS) entry which is preliminary data.</text>
</comment>
<protein>
    <submittedName>
        <fullName evidence="8">Modulator of FtsH protease</fullName>
    </submittedName>
</protein>
<evidence type="ECO:0000313" key="8">
    <source>
        <dbReference type="EMBL" id="TDP40637.1"/>
    </source>
</evidence>